<proteinExistence type="predicted"/>
<protein>
    <submittedName>
        <fullName evidence="1">Uncharacterized protein</fullName>
    </submittedName>
</protein>
<name>A0A0A9C6E5_ARUDO</name>
<dbReference type="EMBL" id="GBRH01226006">
    <property type="protein sequence ID" value="JAD71889.1"/>
    <property type="molecule type" value="Transcribed_RNA"/>
</dbReference>
<organism evidence="1">
    <name type="scientific">Arundo donax</name>
    <name type="common">Giant reed</name>
    <name type="synonym">Donax arundinaceus</name>
    <dbReference type="NCBI Taxonomy" id="35708"/>
    <lineage>
        <taxon>Eukaryota</taxon>
        <taxon>Viridiplantae</taxon>
        <taxon>Streptophyta</taxon>
        <taxon>Embryophyta</taxon>
        <taxon>Tracheophyta</taxon>
        <taxon>Spermatophyta</taxon>
        <taxon>Magnoliopsida</taxon>
        <taxon>Liliopsida</taxon>
        <taxon>Poales</taxon>
        <taxon>Poaceae</taxon>
        <taxon>PACMAD clade</taxon>
        <taxon>Arundinoideae</taxon>
        <taxon>Arundineae</taxon>
        <taxon>Arundo</taxon>
    </lineage>
</organism>
<evidence type="ECO:0000313" key="1">
    <source>
        <dbReference type="EMBL" id="JAD71889.1"/>
    </source>
</evidence>
<reference evidence="1" key="2">
    <citation type="journal article" date="2015" name="Data Brief">
        <title>Shoot transcriptome of the giant reed, Arundo donax.</title>
        <authorList>
            <person name="Barrero R.A."/>
            <person name="Guerrero F.D."/>
            <person name="Moolhuijzen P."/>
            <person name="Goolsby J.A."/>
            <person name="Tidwell J."/>
            <person name="Bellgard S.E."/>
            <person name="Bellgard M.I."/>
        </authorList>
    </citation>
    <scope>NUCLEOTIDE SEQUENCE</scope>
    <source>
        <tissue evidence="1">Shoot tissue taken approximately 20 cm above the soil surface</tissue>
    </source>
</reference>
<accession>A0A0A9C6E5</accession>
<sequence>MDIEIESAASNQNSHFCKNTVPLYRSLN</sequence>
<dbReference type="AlphaFoldDB" id="A0A0A9C6E5"/>
<reference evidence="1" key="1">
    <citation type="submission" date="2014-09" db="EMBL/GenBank/DDBJ databases">
        <authorList>
            <person name="Magalhaes I.L.F."/>
            <person name="Oliveira U."/>
            <person name="Santos F.R."/>
            <person name="Vidigal T.H.D.A."/>
            <person name="Brescovit A.D."/>
            <person name="Santos A.J."/>
        </authorList>
    </citation>
    <scope>NUCLEOTIDE SEQUENCE</scope>
    <source>
        <tissue evidence="1">Shoot tissue taken approximately 20 cm above the soil surface</tissue>
    </source>
</reference>